<keyword evidence="6" id="KW-0540">Nuclease</keyword>
<accession>A0ABR8BMM4</accession>
<dbReference type="InterPro" id="IPR051212">
    <property type="entry name" value="Type-I_RE_S_subunit"/>
</dbReference>
<organism evidence="6 7">
    <name type="scientific">Nostoc parmelioides FACHB-3921</name>
    <dbReference type="NCBI Taxonomy" id="2692909"/>
    <lineage>
        <taxon>Bacteria</taxon>
        <taxon>Bacillati</taxon>
        <taxon>Cyanobacteriota</taxon>
        <taxon>Cyanophyceae</taxon>
        <taxon>Nostocales</taxon>
        <taxon>Nostocaceae</taxon>
        <taxon>Nostoc</taxon>
    </lineage>
</organism>
<proteinExistence type="inferred from homology"/>
<comment type="subunit">
    <text evidence="4">The methyltransferase is composed of M and S polypeptides.</text>
</comment>
<sequence length="69" mass="8206">MRLRLYFDEFGNIKIPYPPFEEQQRIVTFIDRTTAEIDEVIAQQYRVIETLKEFKQILISNAVTGKIKV</sequence>
<keyword evidence="6" id="KW-0255">Endonuclease</keyword>
<evidence type="ECO:0000313" key="7">
    <source>
        <dbReference type="Proteomes" id="UP000621307"/>
    </source>
</evidence>
<dbReference type="PANTHER" id="PTHR43140:SF1">
    <property type="entry name" value="TYPE I RESTRICTION ENZYME ECOKI SPECIFICITY SUBUNIT"/>
    <property type="match status" value="1"/>
</dbReference>
<keyword evidence="7" id="KW-1185">Reference proteome</keyword>
<evidence type="ECO:0000256" key="4">
    <source>
        <dbReference type="ARBA" id="ARBA00038652"/>
    </source>
</evidence>
<dbReference type="InterPro" id="IPR044946">
    <property type="entry name" value="Restrct_endonuc_typeI_TRD_sf"/>
</dbReference>
<evidence type="ECO:0000259" key="5">
    <source>
        <dbReference type="Pfam" id="PF01420"/>
    </source>
</evidence>
<dbReference type="Gene3D" id="3.90.220.20">
    <property type="entry name" value="DNA methylase specificity domains"/>
    <property type="match status" value="1"/>
</dbReference>
<feature type="domain" description="Type I restriction modification DNA specificity" evidence="5">
    <location>
        <begin position="4"/>
        <end position="48"/>
    </location>
</feature>
<dbReference type="GO" id="GO:0004519">
    <property type="term" value="F:endonuclease activity"/>
    <property type="evidence" value="ECO:0007669"/>
    <property type="project" value="UniProtKB-KW"/>
</dbReference>
<dbReference type="Proteomes" id="UP000621307">
    <property type="component" value="Unassembled WGS sequence"/>
</dbReference>
<comment type="similarity">
    <text evidence="1">Belongs to the type-I restriction system S methylase family.</text>
</comment>
<evidence type="ECO:0000256" key="2">
    <source>
        <dbReference type="ARBA" id="ARBA00022747"/>
    </source>
</evidence>
<reference evidence="6 7" key="1">
    <citation type="journal article" date="2020" name="ISME J.">
        <title>Comparative genomics reveals insights into cyanobacterial evolution and habitat adaptation.</title>
        <authorList>
            <person name="Chen M.Y."/>
            <person name="Teng W.K."/>
            <person name="Zhao L."/>
            <person name="Hu C.X."/>
            <person name="Zhou Y.K."/>
            <person name="Han B.P."/>
            <person name="Song L.R."/>
            <person name="Shu W.S."/>
        </authorList>
    </citation>
    <scope>NUCLEOTIDE SEQUENCE [LARGE SCALE GENOMIC DNA]</scope>
    <source>
        <strain evidence="6 7">FACHB-3921</strain>
    </source>
</reference>
<dbReference type="EMBL" id="JACJQL010000081">
    <property type="protein sequence ID" value="MBD2255201.1"/>
    <property type="molecule type" value="Genomic_DNA"/>
</dbReference>
<evidence type="ECO:0000256" key="3">
    <source>
        <dbReference type="ARBA" id="ARBA00023125"/>
    </source>
</evidence>
<keyword evidence="3" id="KW-0238">DNA-binding</keyword>
<comment type="caution">
    <text evidence="6">The sequence shown here is derived from an EMBL/GenBank/DDBJ whole genome shotgun (WGS) entry which is preliminary data.</text>
</comment>
<evidence type="ECO:0000313" key="6">
    <source>
        <dbReference type="EMBL" id="MBD2255201.1"/>
    </source>
</evidence>
<dbReference type="Pfam" id="PF01420">
    <property type="entry name" value="Methylase_S"/>
    <property type="match status" value="1"/>
</dbReference>
<keyword evidence="2" id="KW-0680">Restriction system</keyword>
<gene>
    <name evidence="6" type="ORF">H6G14_28695</name>
</gene>
<protein>
    <submittedName>
        <fullName evidence="6">Restriction endonuclease subunit S</fullName>
    </submittedName>
</protein>
<keyword evidence="6" id="KW-0378">Hydrolase</keyword>
<name>A0ABR8BMM4_9NOSO</name>
<dbReference type="PANTHER" id="PTHR43140">
    <property type="entry name" value="TYPE-1 RESTRICTION ENZYME ECOKI SPECIFICITY PROTEIN"/>
    <property type="match status" value="1"/>
</dbReference>
<dbReference type="SUPFAM" id="SSF116734">
    <property type="entry name" value="DNA methylase specificity domain"/>
    <property type="match status" value="1"/>
</dbReference>
<evidence type="ECO:0000256" key="1">
    <source>
        <dbReference type="ARBA" id="ARBA00010923"/>
    </source>
</evidence>
<dbReference type="InterPro" id="IPR000055">
    <property type="entry name" value="Restrct_endonuc_typeI_TRD"/>
</dbReference>